<gene>
    <name evidence="8" type="ORF">OVN18_03360</name>
</gene>
<comment type="catalytic activity">
    <reaction evidence="1">
        <text>chorismate = isochorismate</text>
        <dbReference type="Rhea" id="RHEA:18985"/>
        <dbReference type="ChEBI" id="CHEBI:29748"/>
        <dbReference type="ChEBI" id="CHEBI:29780"/>
        <dbReference type="EC" id="5.4.4.2"/>
    </reaction>
</comment>
<evidence type="ECO:0000256" key="4">
    <source>
        <dbReference type="ARBA" id="ARBA00023235"/>
    </source>
</evidence>
<dbReference type="InterPro" id="IPR004561">
    <property type="entry name" value="IsoChor_synthase"/>
</dbReference>
<keyword evidence="9" id="KW-1185">Reference proteome</keyword>
<dbReference type="Gene3D" id="3.60.120.10">
    <property type="entry name" value="Anthranilate synthase"/>
    <property type="match status" value="1"/>
</dbReference>
<evidence type="ECO:0000313" key="9">
    <source>
        <dbReference type="Proteomes" id="UP001164706"/>
    </source>
</evidence>
<reference evidence="8" key="1">
    <citation type="submission" date="2022-11" db="EMBL/GenBank/DDBJ databases">
        <title>Description of Microcella daejonensis nov. sp, isolated from riverside soil.</title>
        <authorList>
            <person name="Molina K.M."/>
            <person name="Kim S.B."/>
        </authorList>
    </citation>
    <scope>NUCLEOTIDE SEQUENCE</scope>
    <source>
        <strain evidence="8">MMS21-STM12</strain>
    </source>
</reference>
<dbReference type="RefSeq" id="WP_267782900.1">
    <property type="nucleotide sequence ID" value="NZ_CP113089.1"/>
</dbReference>
<evidence type="ECO:0000259" key="7">
    <source>
        <dbReference type="Pfam" id="PF00425"/>
    </source>
</evidence>
<feature type="region of interest" description="Disordered" evidence="6">
    <location>
        <begin position="117"/>
        <end position="141"/>
    </location>
</feature>
<name>A0A9E8MND2_9MICO</name>
<evidence type="ECO:0000256" key="2">
    <source>
        <dbReference type="ARBA" id="ARBA00005297"/>
    </source>
</evidence>
<evidence type="ECO:0000256" key="5">
    <source>
        <dbReference type="ARBA" id="ARBA00041564"/>
    </source>
</evidence>
<dbReference type="Proteomes" id="UP001164706">
    <property type="component" value="Chromosome"/>
</dbReference>
<dbReference type="EC" id="5.4.4.2" evidence="3"/>
<keyword evidence="4 8" id="KW-0413">Isomerase</keyword>
<dbReference type="InterPro" id="IPR005801">
    <property type="entry name" value="ADC_synthase"/>
</dbReference>
<dbReference type="KEGG" id="mdb:OVN18_03360"/>
<organism evidence="8 9">
    <name type="scientific">Microcella daejeonensis</name>
    <dbReference type="NCBI Taxonomy" id="2994971"/>
    <lineage>
        <taxon>Bacteria</taxon>
        <taxon>Bacillati</taxon>
        <taxon>Actinomycetota</taxon>
        <taxon>Actinomycetes</taxon>
        <taxon>Micrococcales</taxon>
        <taxon>Microbacteriaceae</taxon>
        <taxon>Microcella</taxon>
    </lineage>
</organism>
<feature type="domain" description="Chorismate-utilising enzyme C-terminal" evidence="7">
    <location>
        <begin position="152"/>
        <end position="402"/>
    </location>
</feature>
<evidence type="ECO:0000256" key="1">
    <source>
        <dbReference type="ARBA" id="ARBA00000799"/>
    </source>
</evidence>
<dbReference type="PANTHER" id="PTHR42839:SF2">
    <property type="entry name" value="ISOCHORISMATE SYNTHASE ENTC"/>
    <property type="match status" value="1"/>
</dbReference>
<evidence type="ECO:0000256" key="6">
    <source>
        <dbReference type="SAM" id="MobiDB-lite"/>
    </source>
</evidence>
<accession>A0A9E8MND2</accession>
<evidence type="ECO:0000256" key="3">
    <source>
        <dbReference type="ARBA" id="ARBA00012824"/>
    </source>
</evidence>
<evidence type="ECO:0000313" key="8">
    <source>
        <dbReference type="EMBL" id="WAB82698.1"/>
    </source>
</evidence>
<dbReference type="EMBL" id="CP113089">
    <property type="protein sequence ID" value="WAB82698.1"/>
    <property type="molecule type" value="Genomic_DNA"/>
</dbReference>
<dbReference type="PANTHER" id="PTHR42839">
    <property type="entry name" value="ISOCHORISMATE SYNTHASE ENTC"/>
    <property type="match status" value="1"/>
</dbReference>
<dbReference type="GO" id="GO:0008909">
    <property type="term" value="F:isochorismate synthase activity"/>
    <property type="evidence" value="ECO:0007669"/>
    <property type="project" value="UniProtKB-EC"/>
</dbReference>
<proteinExistence type="inferred from homology"/>
<dbReference type="Pfam" id="PF00425">
    <property type="entry name" value="Chorismate_bind"/>
    <property type="match status" value="1"/>
</dbReference>
<dbReference type="InterPro" id="IPR015890">
    <property type="entry name" value="Chorismate_C"/>
</dbReference>
<sequence>MTAAVETGADPLLQHASPTHPLAALRRGDGIVGIGELLRLEFSGPDRFAAAAAAWRELAAASTVEDAVHRPGTGLVAFGAFAFADRSGATSVLVVPELVVGRQAGAGWVTRITRAEEGGAAATSAEEEQGMPAPTPVGARPRATLAAGSLSREEYVQLVRDAVGRIRAGEVEKVVMARDAVASIPPDADRRALLQELAQAYPDTLTFAVDGLMGASPETLVSVHAREASARVLAGSMARGAGTAEDAAAATALATSAKDLDEHAFAVQSVLRALRPHARAVTASESPFTLKLPNLWHLATDVEVELAEDASSLDLVAALHPTAAVAGFPTAEALALIAELEPFDRGRYAGPVGWIDQDGDGEWVIALRCARVDDDGTLTAYAGAGIVADSDPESELAETRMKFRPIADALR</sequence>
<protein>
    <recommendedName>
        <fullName evidence="3">isochorismate synthase</fullName>
        <ecNumber evidence="3">5.4.4.2</ecNumber>
    </recommendedName>
    <alternativeName>
        <fullName evidence="5">Isochorismate mutase</fullName>
    </alternativeName>
</protein>
<dbReference type="AlphaFoldDB" id="A0A9E8MND2"/>
<dbReference type="SUPFAM" id="SSF56322">
    <property type="entry name" value="ADC synthase"/>
    <property type="match status" value="1"/>
</dbReference>
<comment type="similarity">
    <text evidence="2">Belongs to the isochorismate synthase family.</text>
</comment>
<dbReference type="NCBIfam" id="TIGR00543">
    <property type="entry name" value="isochor_syn"/>
    <property type="match status" value="1"/>
</dbReference>